<evidence type="ECO:0000256" key="3">
    <source>
        <dbReference type="ARBA" id="ARBA00005985"/>
    </source>
</evidence>
<dbReference type="InterPro" id="IPR044878">
    <property type="entry name" value="UbiA_sf"/>
</dbReference>
<evidence type="ECO:0000256" key="4">
    <source>
        <dbReference type="ARBA" id="ARBA00022475"/>
    </source>
</evidence>
<evidence type="ECO:0000313" key="11">
    <source>
        <dbReference type="EMBL" id="VAW99842.1"/>
    </source>
</evidence>
<keyword evidence="9 10" id="KW-0472">Membrane</keyword>
<evidence type="ECO:0000256" key="10">
    <source>
        <dbReference type="SAM" id="Phobius"/>
    </source>
</evidence>
<feature type="transmembrane region" description="Helical" evidence="10">
    <location>
        <begin position="168"/>
        <end position="186"/>
    </location>
</feature>
<comment type="similarity">
    <text evidence="3">Belongs to the UbiA prenyltransferase family.</text>
</comment>
<evidence type="ECO:0000256" key="5">
    <source>
        <dbReference type="ARBA" id="ARBA00022679"/>
    </source>
</evidence>
<reference evidence="11" key="1">
    <citation type="submission" date="2018-06" db="EMBL/GenBank/DDBJ databases">
        <authorList>
            <person name="Zhirakovskaya E."/>
        </authorList>
    </citation>
    <scope>NUCLEOTIDE SEQUENCE</scope>
</reference>
<keyword evidence="6 10" id="KW-0812">Transmembrane</keyword>
<dbReference type="CDD" id="cd13959">
    <property type="entry name" value="PT_UbiA_COQ2"/>
    <property type="match status" value="1"/>
</dbReference>
<comment type="cofactor">
    <cofactor evidence="1">
        <name>Mg(2+)</name>
        <dbReference type="ChEBI" id="CHEBI:18420"/>
    </cofactor>
</comment>
<feature type="transmembrane region" description="Helical" evidence="10">
    <location>
        <begin position="47"/>
        <end position="64"/>
    </location>
</feature>
<dbReference type="NCBIfam" id="TIGR01474">
    <property type="entry name" value="ubiA_proteo"/>
    <property type="match status" value="1"/>
</dbReference>
<feature type="transmembrane region" description="Helical" evidence="10">
    <location>
        <begin position="70"/>
        <end position="94"/>
    </location>
</feature>
<keyword evidence="7" id="KW-0460">Magnesium</keyword>
<feature type="transmembrane region" description="Helical" evidence="10">
    <location>
        <begin position="234"/>
        <end position="254"/>
    </location>
</feature>
<feature type="transmembrane region" description="Helical" evidence="10">
    <location>
        <begin position="141"/>
        <end position="159"/>
    </location>
</feature>
<dbReference type="Gene3D" id="1.10.357.140">
    <property type="entry name" value="UbiA prenyltransferase"/>
    <property type="match status" value="1"/>
</dbReference>
<dbReference type="GO" id="GO:0006744">
    <property type="term" value="P:ubiquinone biosynthetic process"/>
    <property type="evidence" value="ECO:0007669"/>
    <property type="project" value="TreeGrafter"/>
</dbReference>
<accession>A0A3B1AIM5</accession>
<dbReference type="HAMAP" id="MF_01635">
    <property type="entry name" value="UbiA"/>
    <property type="match status" value="1"/>
</dbReference>
<comment type="subcellular location">
    <subcellularLocation>
        <location evidence="2">Membrane</location>
        <topology evidence="2">Multi-pass membrane protein</topology>
    </subcellularLocation>
</comment>
<evidence type="ECO:0000256" key="2">
    <source>
        <dbReference type="ARBA" id="ARBA00004141"/>
    </source>
</evidence>
<organism evidence="11">
    <name type="scientific">hydrothermal vent metagenome</name>
    <dbReference type="NCBI Taxonomy" id="652676"/>
    <lineage>
        <taxon>unclassified sequences</taxon>
        <taxon>metagenomes</taxon>
        <taxon>ecological metagenomes</taxon>
    </lineage>
</organism>
<keyword evidence="4" id="KW-1003">Cell membrane</keyword>
<feature type="transmembrane region" description="Helical" evidence="10">
    <location>
        <begin position="260"/>
        <end position="281"/>
    </location>
</feature>
<evidence type="ECO:0000256" key="1">
    <source>
        <dbReference type="ARBA" id="ARBA00001946"/>
    </source>
</evidence>
<protein>
    <submittedName>
        <fullName evidence="11">4-hydroxybenzoate polyprenyltransferase</fullName>
        <ecNumber evidence="11">2.5.1.39</ecNumber>
    </submittedName>
</protein>
<proteinExistence type="inferred from homology"/>
<gene>
    <name evidence="11" type="ORF">MNBD_GAMMA21-2369</name>
</gene>
<dbReference type="InterPro" id="IPR006370">
    <property type="entry name" value="HB_polyprenyltransferase-like"/>
</dbReference>
<dbReference type="GO" id="GO:0005886">
    <property type="term" value="C:plasma membrane"/>
    <property type="evidence" value="ECO:0007669"/>
    <property type="project" value="TreeGrafter"/>
</dbReference>
<dbReference type="FunFam" id="1.10.357.140:FF:000002">
    <property type="entry name" value="4-hydroxybenzoate octaprenyltransferase"/>
    <property type="match status" value="1"/>
</dbReference>
<dbReference type="AlphaFoldDB" id="A0A3B1AIM5"/>
<dbReference type="FunFam" id="1.20.120.1780:FF:000001">
    <property type="entry name" value="4-hydroxybenzoate octaprenyltransferase"/>
    <property type="match status" value="1"/>
</dbReference>
<dbReference type="Pfam" id="PF01040">
    <property type="entry name" value="UbiA"/>
    <property type="match status" value="1"/>
</dbReference>
<keyword evidence="5 11" id="KW-0808">Transferase</keyword>
<sequence>MIIKSAVSALVSLYNSVMKKLVSKILTPGIKDRLKQYYYLARLDRPIGIYLLLWPMLWALFIASHGKPDLLVLFVFMSGVVLMRSAGCVINDFADRKIDPLIERTKLRPIASGKVSSREALWLFTGLSLVAFILVLLTNKFTVLLSIVGVLLAAIYPFMKRYTNLPQLVLGMAFAWSVPMAFAAQTGEVPRIAWLIYAVTVVWTVIYDTMYAMADREEDLKIGVKSTAILFGEADRVILFVLQVLMFFGLYLLGQKTGMAYPYYVGLAVAIGFAAYQQYLIRDREPAKCFAAFLNNSWLGAVIFIGVLLSTYYDKIFNNFS</sequence>
<dbReference type="GO" id="GO:0008412">
    <property type="term" value="F:4-hydroxybenzoate polyprenyltransferase activity"/>
    <property type="evidence" value="ECO:0007669"/>
    <property type="project" value="UniProtKB-EC"/>
</dbReference>
<evidence type="ECO:0000256" key="8">
    <source>
        <dbReference type="ARBA" id="ARBA00022989"/>
    </source>
</evidence>
<feature type="transmembrane region" description="Helical" evidence="10">
    <location>
        <begin position="115"/>
        <end position="135"/>
    </location>
</feature>
<dbReference type="InterPro" id="IPR000537">
    <property type="entry name" value="UbiA_prenyltransferase"/>
</dbReference>
<dbReference type="EC" id="2.5.1.39" evidence="11"/>
<feature type="transmembrane region" description="Helical" evidence="10">
    <location>
        <begin position="192"/>
        <end position="213"/>
    </location>
</feature>
<evidence type="ECO:0000256" key="9">
    <source>
        <dbReference type="ARBA" id="ARBA00023136"/>
    </source>
</evidence>
<feature type="transmembrane region" description="Helical" evidence="10">
    <location>
        <begin position="293"/>
        <end position="313"/>
    </location>
</feature>
<evidence type="ECO:0000256" key="6">
    <source>
        <dbReference type="ARBA" id="ARBA00022692"/>
    </source>
</evidence>
<dbReference type="PANTHER" id="PTHR11048">
    <property type="entry name" value="PRENYLTRANSFERASES"/>
    <property type="match status" value="1"/>
</dbReference>
<dbReference type="Gene3D" id="1.20.120.1780">
    <property type="entry name" value="UbiA prenyltransferase"/>
    <property type="match status" value="1"/>
</dbReference>
<dbReference type="PANTHER" id="PTHR11048:SF28">
    <property type="entry name" value="4-HYDROXYBENZOATE POLYPRENYLTRANSFERASE, MITOCHONDRIAL"/>
    <property type="match status" value="1"/>
</dbReference>
<dbReference type="InterPro" id="IPR039653">
    <property type="entry name" value="Prenyltransferase"/>
</dbReference>
<dbReference type="EMBL" id="UOFR01000070">
    <property type="protein sequence ID" value="VAW99842.1"/>
    <property type="molecule type" value="Genomic_DNA"/>
</dbReference>
<evidence type="ECO:0000256" key="7">
    <source>
        <dbReference type="ARBA" id="ARBA00022842"/>
    </source>
</evidence>
<name>A0A3B1AIM5_9ZZZZ</name>
<keyword evidence="8 10" id="KW-1133">Transmembrane helix</keyword>